<accession>A0A6A6U0J9</accession>
<evidence type="ECO:0000313" key="2">
    <source>
        <dbReference type="Proteomes" id="UP000799302"/>
    </source>
</evidence>
<reference evidence="1" key="1">
    <citation type="journal article" date="2020" name="Stud. Mycol.">
        <title>101 Dothideomycetes genomes: a test case for predicting lifestyles and emergence of pathogens.</title>
        <authorList>
            <person name="Haridas S."/>
            <person name="Albert R."/>
            <person name="Binder M."/>
            <person name="Bloem J."/>
            <person name="Labutti K."/>
            <person name="Salamov A."/>
            <person name="Andreopoulos B."/>
            <person name="Baker S."/>
            <person name="Barry K."/>
            <person name="Bills G."/>
            <person name="Bluhm B."/>
            <person name="Cannon C."/>
            <person name="Castanera R."/>
            <person name="Culley D."/>
            <person name="Daum C."/>
            <person name="Ezra D."/>
            <person name="Gonzalez J."/>
            <person name="Henrissat B."/>
            <person name="Kuo A."/>
            <person name="Liang C."/>
            <person name="Lipzen A."/>
            <person name="Lutzoni F."/>
            <person name="Magnuson J."/>
            <person name="Mondo S."/>
            <person name="Nolan M."/>
            <person name="Ohm R."/>
            <person name="Pangilinan J."/>
            <person name="Park H.-J."/>
            <person name="Ramirez L."/>
            <person name="Alfaro M."/>
            <person name="Sun H."/>
            <person name="Tritt A."/>
            <person name="Yoshinaga Y."/>
            <person name="Zwiers L.-H."/>
            <person name="Turgeon B."/>
            <person name="Goodwin S."/>
            <person name="Spatafora J."/>
            <person name="Crous P."/>
            <person name="Grigoriev I."/>
        </authorList>
    </citation>
    <scope>NUCLEOTIDE SEQUENCE</scope>
    <source>
        <strain evidence="1">CBS 115976</strain>
    </source>
</reference>
<keyword evidence="2" id="KW-1185">Reference proteome</keyword>
<proteinExistence type="predicted"/>
<name>A0A6A6U0J9_9PEZI</name>
<organism evidence="1 2">
    <name type="scientific">Microthyrium microscopicum</name>
    <dbReference type="NCBI Taxonomy" id="703497"/>
    <lineage>
        <taxon>Eukaryota</taxon>
        <taxon>Fungi</taxon>
        <taxon>Dikarya</taxon>
        <taxon>Ascomycota</taxon>
        <taxon>Pezizomycotina</taxon>
        <taxon>Dothideomycetes</taxon>
        <taxon>Dothideomycetes incertae sedis</taxon>
        <taxon>Microthyriales</taxon>
        <taxon>Microthyriaceae</taxon>
        <taxon>Microthyrium</taxon>
    </lineage>
</organism>
<evidence type="ECO:0000313" key="1">
    <source>
        <dbReference type="EMBL" id="KAF2665849.1"/>
    </source>
</evidence>
<sequence>MQSSHSSGETLNGFIDVEWLLVPGGQWEVNYRDEKIAIETLSVWTSHYNPLYRRDALERDQMSMRKRDIFWTYPAQVCMTRAGGGARTTTSNIYNDMSSYATTHLDTIANCKPFQAERMLKKEAASQVHNARQTAASEQFDTVKKLQEDKATFYNDLRKSGEELKTARDEATGMLEKMRENRDLIQTQLEEA</sequence>
<dbReference type="EMBL" id="MU004240">
    <property type="protein sequence ID" value="KAF2665849.1"/>
    <property type="molecule type" value="Genomic_DNA"/>
</dbReference>
<dbReference type="AlphaFoldDB" id="A0A6A6U0J9"/>
<dbReference type="Proteomes" id="UP000799302">
    <property type="component" value="Unassembled WGS sequence"/>
</dbReference>
<protein>
    <submittedName>
        <fullName evidence="1">Uncharacterized protein</fullName>
    </submittedName>
</protein>
<gene>
    <name evidence="1" type="ORF">BT63DRAFT_443157</name>
</gene>